<gene>
    <name evidence="9" type="ORF">WJU16_03735</name>
</gene>
<keyword evidence="2" id="KW-1003">Cell membrane</keyword>
<dbReference type="Pfam" id="PF12704">
    <property type="entry name" value="MacB_PCD"/>
    <property type="match status" value="2"/>
</dbReference>
<evidence type="ECO:0000256" key="1">
    <source>
        <dbReference type="ARBA" id="ARBA00004651"/>
    </source>
</evidence>
<dbReference type="PROSITE" id="PS51257">
    <property type="entry name" value="PROKAR_LIPOPROTEIN"/>
    <property type="match status" value="1"/>
</dbReference>
<feature type="domain" description="MacB-like periplasmic core" evidence="8">
    <location>
        <begin position="432"/>
        <end position="624"/>
    </location>
</feature>
<protein>
    <submittedName>
        <fullName evidence="9">ABC transporter permease</fullName>
    </submittedName>
</protein>
<proteinExistence type="predicted"/>
<feature type="transmembrane region" description="Helical" evidence="6">
    <location>
        <begin position="20"/>
        <end position="42"/>
    </location>
</feature>
<dbReference type="Pfam" id="PF02687">
    <property type="entry name" value="FtsX"/>
    <property type="match status" value="2"/>
</dbReference>
<feature type="transmembrane region" description="Helical" evidence="6">
    <location>
        <begin position="705"/>
        <end position="727"/>
    </location>
</feature>
<evidence type="ECO:0000256" key="4">
    <source>
        <dbReference type="ARBA" id="ARBA00022989"/>
    </source>
</evidence>
<evidence type="ECO:0000256" key="2">
    <source>
        <dbReference type="ARBA" id="ARBA00022475"/>
    </source>
</evidence>
<dbReference type="Proteomes" id="UP001485459">
    <property type="component" value="Chromosome"/>
</dbReference>
<dbReference type="RefSeq" id="WP_341836982.1">
    <property type="nucleotide sequence ID" value="NZ_CP149822.1"/>
</dbReference>
<comment type="subcellular location">
    <subcellularLocation>
        <location evidence="1">Cell membrane</location>
        <topology evidence="1">Multi-pass membrane protein</topology>
    </subcellularLocation>
</comment>
<evidence type="ECO:0000313" key="10">
    <source>
        <dbReference type="Proteomes" id="UP001485459"/>
    </source>
</evidence>
<organism evidence="9 10">
    <name type="scientific">Chitinophaga pollutisoli</name>
    <dbReference type="NCBI Taxonomy" id="3133966"/>
    <lineage>
        <taxon>Bacteria</taxon>
        <taxon>Pseudomonadati</taxon>
        <taxon>Bacteroidota</taxon>
        <taxon>Chitinophagia</taxon>
        <taxon>Chitinophagales</taxon>
        <taxon>Chitinophagaceae</taxon>
        <taxon>Chitinophaga</taxon>
    </lineage>
</organism>
<evidence type="ECO:0000259" key="8">
    <source>
        <dbReference type="Pfam" id="PF12704"/>
    </source>
</evidence>
<dbReference type="InterPro" id="IPR025857">
    <property type="entry name" value="MacB_PCD"/>
</dbReference>
<evidence type="ECO:0000256" key="5">
    <source>
        <dbReference type="ARBA" id="ARBA00023136"/>
    </source>
</evidence>
<dbReference type="PANTHER" id="PTHR30572">
    <property type="entry name" value="MEMBRANE COMPONENT OF TRANSPORTER-RELATED"/>
    <property type="match status" value="1"/>
</dbReference>
<feature type="transmembrane region" description="Helical" evidence="6">
    <location>
        <begin position="333"/>
        <end position="354"/>
    </location>
</feature>
<name>A0ABZ2YT84_9BACT</name>
<keyword evidence="3 6" id="KW-0812">Transmembrane</keyword>
<feature type="transmembrane region" description="Helical" evidence="6">
    <location>
        <begin position="747"/>
        <end position="765"/>
    </location>
</feature>
<reference evidence="10" key="1">
    <citation type="submission" date="2024-03" db="EMBL/GenBank/DDBJ databases">
        <title>Chitinophaga horti sp. nov., isolated from garden soil.</title>
        <authorList>
            <person name="Lee D.S."/>
            <person name="Han D.M."/>
            <person name="Baek J.H."/>
            <person name="Choi D.G."/>
            <person name="Jeon J.H."/>
            <person name="Jeon C.O."/>
        </authorList>
    </citation>
    <scope>NUCLEOTIDE SEQUENCE [LARGE SCALE GENOMIC DNA]</scope>
    <source>
        <strain evidence="10">GPA1</strain>
    </source>
</reference>
<dbReference type="InterPro" id="IPR050250">
    <property type="entry name" value="Macrolide_Exporter_MacB"/>
</dbReference>
<feature type="transmembrane region" description="Helical" evidence="6">
    <location>
        <begin position="278"/>
        <end position="300"/>
    </location>
</feature>
<dbReference type="PANTHER" id="PTHR30572:SF18">
    <property type="entry name" value="ABC-TYPE MACROLIDE FAMILY EXPORT SYSTEM PERMEASE COMPONENT 2"/>
    <property type="match status" value="1"/>
</dbReference>
<feature type="transmembrane region" description="Helical" evidence="6">
    <location>
        <begin position="374"/>
        <end position="394"/>
    </location>
</feature>
<keyword evidence="4 6" id="KW-1133">Transmembrane helix</keyword>
<evidence type="ECO:0000313" key="9">
    <source>
        <dbReference type="EMBL" id="WZN42146.1"/>
    </source>
</evidence>
<keyword evidence="10" id="KW-1185">Reference proteome</keyword>
<feature type="transmembrane region" description="Helical" evidence="6">
    <location>
        <begin position="415"/>
        <end position="440"/>
    </location>
</feature>
<sequence>MFRHTLLLIFRNFRKYRSTFFINLTGLASGLACAMLICLWVMDEYRMDKLFSHDARILHVLGNHHQEGGIKTALATPGVMAEALKAEMPEVEYAVATRPPGSMPRFTISSGNEHYKARQMFASADYFKVFPFPLADGNPETVLKNKKTILLSESTAQKLFHTTHGLIGKPVTWRQEETFTISGIFKDLPSNVTDPFDYIVSYDVFLDNFNVHWDNHNVHNFVILKPGANVAAFDAKIKDFLKTKIDFTAVTLSTQPHFENYLYGKFTNGVQDGGRIEYVRLFSLIALFILLIASINFMNLSTARASRRMKEVGVKKAIGAGRRSLILQYLGESLLLAFMALGVALVAVFLLLPFFNTITGKELSLFADMRMTGIFLLLTIVTGLLAGSYPALYLSGFRPVMILKGQFTSTIRELWVRKGLVVFQFSISIVLILAVIVVFLQLRFVQGKNMGYDRENVVYFFKEGKLRDDSRQFMQRLREIPGVVNASNATGNLTTHWGTTTGVEWPGKQKGLNIEFGCQAIDFGLIETMGMQMAKGRAFSPAFPTDSTAVIINEVAAAAMGLDDPIGKQVDFWEEKVTIIGVVKDFHFKTIHKAVTPWIFYFRPDQANAVVARLARGDQQETLRRIESLFREMNPGSIPDFRFMDEDFRTVYVSELRVGVLSRYFAGLAVIISCLGLFGLAAFTAERRMKEISVRKILGGSAAHIVLLLSADFTKLVGVAVCVALPLGYLITRKWLDGFAYRIELQWWYFALAGVLALVTAWLTVGSQAVKASRVNPVQHLKD</sequence>
<keyword evidence="5 6" id="KW-0472">Membrane</keyword>
<dbReference type="InterPro" id="IPR003838">
    <property type="entry name" value="ABC3_permease_C"/>
</dbReference>
<evidence type="ECO:0000259" key="7">
    <source>
        <dbReference type="Pfam" id="PF02687"/>
    </source>
</evidence>
<feature type="domain" description="ABC3 transporter permease C-terminal" evidence="7">
    <location>
        <begin position="284"/>
        <end position="395"/>
    </location>
</feature>
<feature type="domain" description="ABC3 transporter permease C-terminal" evidence="7">
    <location>
        <begin position="665"/>
        <end position="777"/>
    </location>
</feature>
<accession>A0ABZ2YT84</accession>
<feature type="transmembrane region" description="Helical" evidence="6">
    <location>
        <begin position="664"/>
        <end position="685"/>
    </location>
</feature>
<dbReference type="EMBL" id="CP149822">
    <property type="protein sequence ID" value="WZN42146.1"/>
    <property type="molecule type" value="Genomic_DNA"/>
</dbReference>
<feature type="domain" description="MacB-like periplasmic core" evidence="8">
    <location>
        <begin position="21"/>
        <end position="239"/>
    </location>
</feature>
<evidence type="ECO:0000256" key="3">
    <source>
        <dbReference type="ARBA" id="ARBA00022692"/>
    </source>
</evidence>
<evidence type="ECO:0000256" key="6">
    <source>
        <dbReference type="SAM" id="Phobius"/>
    </source>
</evidence>